<reference evidence="3" key="1">
    <citation type="submission" date="2012-09" db="EMBL/GenBank/DDBJ databases">
        <title>Genome sequencing and comparative transcriptomics of race 1 and race 4 of banana pathogen: Fusarium oxysporum f. sp. cubense.</title>
        <authorList>
            <person name="Fang X."/>
            <person name="Huang J."/>
        </authorList>
    </citation>
    <scope>NUCLEOTIDE SEQUENCE [LARGE SCALE GENOMIC DNA]</scope>
    <source>
        <strain evidence="3">race 4</strain>
    </source>
</reference>
<accession>N1RU65</accession>
<reference evidence="3" key="2">
    <citation type="journal article" date="2014" name="PLoS ONE">
        <title>Genome and Transcriptome Analysis of the Fungal Pathogen Fusarium oxysporum f. sp. cubense Causing Banana Vascular Wilt Disease.</title>
        <authorList>
            <person name="Guo L."/>
            <person name="Han L."/>
            <person name="Yang L."/>
            <person name="Zeng H."/>
            <person name="Fan D."/>
            <person name="Zhu Y."/>
            <person name="Feng Y."/>
            <person name="Wang G."/>
            <person name="Peng C."/>
            <person name="Jiang X."/>
            <person name="Zhou D."/>
            <person name="Ni P."/>
            <person name="Liang C."/>
            <person name="Liu L."/>
            <person name="Wang J."/>
            <person name="Mao C."/>
            <person name="Fang X."/>
            <person name="Peng M."/>
            <person name="Huang J."/>
        </authorList>
    </citation>
    <scope>NUCLEOTIDE SEQUENCE [LARGE SCALE GENOMIC DNA]</scope>
    <source>
        <strain evidence="3">race 4</strain>
    </source>
</reference>
<dbReference type="AlphaFoldDB" id="N1RU65"/>
<evidence type="ECO:0000313" key="3">
    <source>
        <dbReference type="Proteomes" id="UP000016929"/>
    </source>
</evidence>
<protein>
    <recommendedName>
        <fullName evidence="1">DUF7708 domain-containing protein</fullName>
    </recommendedName>
</protein>
<organism evidence="2 3">
    <name type="scientific">Fusarium oxysporum f. sp. cubense (strain race 4)</name>
    <name type="common">Panama disease fungus</name>
    <dbReference type="NCBI Taxonomy" id="2502994"/>
    <lineage>
        <taxon>Eukaryota</taxon>
        <taxon>Fungi</taxon>
        <taxon>Dikarya</taxon>
        <taxon>Ascomycota</taxon>
        <taxon>Pezizomycotina</taxon>
        <taxon>Sordariomycetes</taxon>
        <taxon>Hypocreomycetidae</taxon>
        <taxon>Hypocreales</taxon>
        <taxon>Nectriaceae</taxon>
        <taxon>Fusarium</taxon>
        <taxon>Fusarium oxysporum species complex</taxon>
    </lineage>
</organism>
<gene>
    <name evidence="2" type="ORF">FOC4_g10007891</name>
</gene>
<dbReference type="Proteomes" id="UP000016929">
    <property type="component" value="Unassembled WGS sequence"/>
</dbReference>
<evidence type="ECO:0000313" key="2">
    <source>
        <dbReference type="EMBL" id="EMT65780.1"/>
    </source>
</evidence>
<dbReference type="STRING" id="1229665.N1RU65"/>
<sequence length="235" mass="26653">MSTYSFSKPSSFNTTEGGNSFNALCETAIKEFLDDPETQKLADNPFVRYVTCRKEQIEKGKDEEHDDPIEQTQQCIREVEQRWTGSKAHHLRERINPFIESITTLTKSCESLLQPAPFGVAIAVSGFRIVLELATKAHGAVEEILSVLEEVPPLLDCYKMTAMSQQNSPQISKAIKKSYKNILQFWAYSAKVLSKSYTRVTLSSAMRPFKQEIQTFREKFREDSKQVSQLLIASG</sequence>
<dbReference type="Pfam" id="PF24809">
    <property type="entry name" value="DUF7708"/>
    <property type="match status" value="1"/>
</dbReference>
<dbReference type="HOGENOM" id="CLU_1180264_0_0_1"/>
<proteinExistence type="predicted"/>
<dbReference type="OrthoDB" id="7464126at2759"/>
<dbReference type="InterPro" id="IPR056125">
    <property type="entry name" value="DUF7708"/>
</dbReference>
<feature type="domain" description="DUF7708" evidence="1">
    <location>
        <begin position="97"/>
        <end position="231"/>
    </location>
</feature>
<keyword evidence="3" id="KW-1185">Reference proteome</keyword>
<evidence type="ECO:0000259" key="1">
    <source>
        <dbReference type="Pfam" id="PF24809"/>
    </source>
</evidence>
<dbReference type="EMBL" id="KB726989">
    <property type="protein sequence ID" value="EMT65780.1"/>
    <property type="molecule type" value="Genomic_DNA"/>
</dbReference>
<name>N1RU65_FUSC4</name>